<evidence type="ECO:0000256" key="9">
    <source>
        <dbReference type="SAM" id="MobiDB-lite"/>
    </source>
</evidence>
<reference evidence="12" key="1">
    <citation type="journal article" date="2020" name="Stud. Mycol.">
        <title>101 Dothideomycetes genomes: a test case for predicting lifestyles and emergence of pathogens.</title>
        <authorList>
            <person name="Haridas S."/>
            <person name="Albert R."/>
            <person name="Binder M."/>
            <person name="Bloem J."/>
            <person name="Labutti K."/>
            <person name="Salamov A."/>
            <person name="Andreopoulos B."/>
            <person name="Baker S."/>
            <person name="Barry K."/>
            <person name="Bills G."/>
            <person name="Bluhm B."/>
            <person name="Cannon C."/>
            <person name="Castanera R."/>
            <person name="Culley D."/>
            <person name="Daum C."/>
            <person name="Ezra D."/>
            <person name="Gonzalez J."/>
            <person name="Henrissat B."/>
            <person name="Kuo A."/>
            <person name="Liang C."/>
            <person name="Lipzen A."/>
            <person name="Lutzoni F."/>
            <person name="Magnuson J."/>
            <person name="Mondo S."/>
            <person name="Nolan M."/>
            <person name="Ohm R."/>
            <person name="Pangilinan J."/>
            <person name="Park H.-J."/>
            <person name="Ramirez L."/>
            <person name="Alfaro M."/>
            <person name="Sun H."/>
            <person name="Tritt A."/>
            <person name="Yoshinaga Y."/>
            <person name="Zwiers L.-H."/>
            <person name="Turgeon B."/>
            <person name="Goodwin S."/>
            <person name="Spatafora J."/>
            <person name="Crous P."/>
            <person name="Grigoriev I."/>
        </authorList>
    </citation>
    <scope>NUCLEOTIDE SEQUENCE</scope>
    <source>
        <strain evidence="12">CBS 133067</strain>
    </source>
</reference>
<dbReference type="GO" id="GO:0008289">
    <property type="term" value="F:lipid binding"/>
    <property type="evidence" value="ECO:0007669"/>
    <property type="project" value="UniProtKB-KW"/>
</dbReference>
<evidence type="ECO:0000256" key="6">
    <source>
        <dbReference type="ARBA" id="ARBA00023055"/>
    </source>
</evidence>
<feature type="domain" description="SMP-LTD" evidence="11">
    <location>
        <begin position="283"/>
        <end position="476"/>
    </location>
</feature>
<feature type="compositionally biased region" description="Polar residues" evidence="9">
    <location>
        <begin position="42"/>
        <end position="58"/>
    </location>
</feature>
<keyword evidence="2" id="KW-0813">Transport</keyword>
<feature type="region of interest" description="Disordered" evidence="9">
    <location>
        <begin position="42"/>
        <end position="80"/>
    </location>
</feature>
<evidence type="ECO:0000256" key="3">
    <source>
        <dbReference type="ARBA" id="ARBA00022692"/>
    </source>
</evidence>
<evidence type="ECO:0000256" key="1">
    <source>
        <dbReference type="ARBA" id="ARBA00004586"/>
    </source>
</evidence>
<dbReference type="AlphaFoldDB" id="A0A9P4ITK0"/>
<accession>A0A9P4ITK0</accession>
<feature type="non-terminal residue" evidence="12">
    <location>
        <position position="488"/>
    </location>
</feature>
<feature type="non-terminal residue" evidence="12">
    <location>
        <position position="1"/>
    </location>
</feature>
<name>A0A9P4ITK0_9PEZI</name>
<evidence type="ECO:0000313" key="13">
    <source>
        <dbReference type="Proteomes" id="UP000799772"/>
    </source>
</evidence>
<comment type="subcellular location">
    <subcellularLocation>
        <location evidence="1">Endoplasmic reticulum membrane</location>
    </subcellularLocation>
</comment>
<evidence type="ECO:0000256" key="7">
    <source>
        <dbReference type="ARBA" id="ARBA00023121"/>
    </source>
</evidence>
<gene>
    <name evidence="12" type="ORF">NA57DRAFT_15329</name>
</gene>
<keyword evidence="8 10" id="KW-0472">Membrane</keyword>
<evidence type="ECO:0000313" key="12">
    <source>
        <dbReference type="EMBL" id="KAF2105068.1"/>
    </source>
</evidence>
<comment type="caution">
    <text evidence="12">The sequence shown here is derived from an EMBL/GenBank/DDBJ whole genome shotgun (WGS) entry which is preliminary data.</text>
</comment>
<dbReference type="Pfam" id="PF15413">
    <property type="entry name" value="PH_11"/>
    <property type="match status" value="1"/>
</dbReference>
<dbReference type="PROSITE" id="PS51847">
    <property type="entry name" value="SMP"/>
    <property type="match status" value="1"/>
</dbReference>
<organism evidence="12 13">
    <name type="scientific">Rhizodiscina lignyota</name>
    <dbReference type="NCBI Taxonomy" id="1504668"/>
    <lineage>
        <taxon>Eukaryota</taxon>
        <taxon>Fungi</taxon>
        <taxon>Dikarya</taxon>
        <taxon>Ascomycota</taxon>
        <taxon>Pezizomycotina</taxon>
        <taxon>Dothideomycetes</taxon>
        <taxon>Pleosporomycetidae</taxon>
        <taxon>Aulographales</taxon>
        <taxon>Rhizodiscinaceae</taxon>
        <taxon>Rhizodiscina</taxon>
    </lineage>
</organism>
<evidence type="ECO:0000256" key="2">
    <source>
        <dbReference type="ARBA" id="ARBA00022448"/>
    </source>
</evidence>
<protein>
    <recommendedName>
        <fullName evidence="11">SMP-LTD domain-containing protein</fullName>
    </recommendedName>
</protein>
<evidence type="ECO:0000259" key="11">
    <source>
        <dbReference type="PROSITE" id="PS51847"/>
    </source>
</evidence>
<dbReference type="Pfam" id="PF26547">
    <property type="entry name" value="PDZD8_N"/>
    <property type="match status" value="1"/>
</dbReference>
<dbReference type="OrthoDB" id="26740at2759"/>
<dbReference type="GO" id="GO:0032865">
    <property type="term" value="C:ERMES complex"/>
    <property type="evidence" value="ECO:0007669"/>
    <property type="project" value="TreeGrafter"/>
</dbReference>
<evidence type="ECO:0000256" key="5">
    <source>
        <dbReference type="ARBA" id="ARBA00022989"/>
    </source>
</evidence>
<evidence type="ECO:0000256" key="4">
    <source>
        <dbReference type="ARBA" id="ARBA00022824"/>
    </source>
</evidence>
<feature type="transmembrane region" description="Helical" evidence="10">
    <location>
        <begin position="12"/>
        <end position="31"/>
    </location>
</feature>
<keyword evidence="7" id="KW-0446">Lipid-binding</keyword>
<dbReference type="EMBL" id="ML978121">
    <property type="protein sequence ID" value="KAF2105068.1"/>
    <property type="molecule type" value="Genomic_DNA"/>
</dbReference>
<proteinExistence type="predicted"/>
<dbReference type="InterPro" id="IPR031468">
    <property type="entry name" value="SMP_LBD"/>
</dbReference>
<dbReference type="GO" id="GO:0015914">
    <property type="term" value="P:phospholipid transport"/>
    <property type="evidence" value="ECO:0007669"/>
    <property type="project" value="TreeGrafter"/>
</dbReference>
<evidence type="ECO:0000256" key="10">
    <source>
        <dbReference type="SAM" id="Phobius"/>
    </source>
</evidence>
<keyword evidence="6" id="KW-0445">Lipid transport</keyword>
<keyword evidence="3 10" id="KW-0812">Transmembrane</keyword>
<dbReference type="PANTHER" id="PTHR13466:SF19">
    <property type="entry name" value="NUCLEUS-VACUOLE JUNCTION PROTEIN 2"/>
    <property type="match status" value="1"/>
</dbReference>
<dbReference type="InterPro" id="IPR058801">
    <property type="entry name" value="PDZD8_N"/>
</dbReference>
<dbReference type="PANTHER" id="PTHR13466">
    <property type="entry name" value="TEX2 PROTEIN-RELATED"/>
    <property type="match status" value="1"/>
</dbReference>
<dbReference type="GO" id="GO:1990456">
    <property type="term" value="P:mitochondrion-endoplasmic reticulum membrane tethering"/>
    <property type="evidence" value="ECO:0007669"/>
    <property type="project" value="TreeGrafter"/>
</dbReference>
<keyword evidence="4" id="KW-0256">Endoplasmic reticulum</keyword>
<dbReference type="GO" id="GO:0005789">
    <property type="term" value="C:endoplasmic reticulum membrane"/>
    <property type="evidence" value="ECO:0007669"/>
    <property type="project" value="UniProtKB-SubCell"/>
</dbReference>
<dbReference type="Proteomes" id="UP000799772">
    <property type="component" value="Unassembled WGS sequence"/>
</dbReference>
<keyword evidence="5 10" id="KW-1133">Transmembrane helix</keyword>
<keyword evidence="13" id="KW-1185">Reference proteome</keyword>
<sequence length="488" mass="54973">LDAMVTFTGFLITYLLGGITFIPLVICAVLLHAHLTFPDRSTPSTSLNGDVNGSLSEDGSTKQDDDLADVPTDLPEELKPRVHEPDVAAGYFAVCREYVPGGVNGKPPERTTPAGSVVATESPSVYQSMYRSLFDRKKTSSPSIEGGKTVGRPVKRANNVFYVVLRLGHLMLYDDAEQLEVRHVIALAHHGVDLYGGGEVIPEGELFVKRNCIRLTSKRVYGEVSQGSRPFYLFSENCSNKEDFYHALLQNQERRPDNPENPPTPLQFEQAHLIKLVQQLHASEENLQTRWFNALLGRVFLSLYKTNQIEDFIRSKINKKISRVQKPAFLDSLSVGQIHMGDAAPMITHPKLRELTMDGDVTVEVDVKYNGKFRLEIAAIARIDLGSRIKAREVSLLLAVILKKLEGHVLFRIKPPPSNRIWFSFETPPKMELSIEPLVSNRQITYGFILRAIENRIREVLSETLVSPNWDDVPFHQTFLQRFRGGLW</sequence>
<evidence type="ECO:0000256" key="8">
    <source>
        <dbReference type="ARBA" id="ARBA00023136"/>
    </source>
</evidence>
<dbReference type="CDD" id="cd21675">
    <property type="entry name" value="SMP_TEX2"/>
    <property type="match status" value="1"/>
</dbReference>